<name>A0A5B7KIE0_PORTR</name>
<accession>A0A5B7KIE0</accession>
<dbReference type="AlphaFoldDB" id="A0A5B7KIE0"/>
<organism evidence="1 2">
    <name type="scientific">Portunus trituberculatus</name>
    <name type="common">Swimming crab</name>
    <name type="synonym">Neptunus trituberculatus</name>
    <dbReference type="NCBI Taxonomy" id="210409"/>
    <lineage>
        <taxon>Eukaryota</taxon>
        <taxon>Metazoa</taxon>
        <taxon>Ecdysozoa</taxon>
        <taxon>Arthropoda</taxon>
        <taxon>Crustacea</taxon>
        <taxon>Multicrustacea</taxon>
        <taxon>Malacostraca</taxon>
        <taxon>Eumalacostraca</taxon>
        <taxon>Eucarida</taxon>
        <taxon>Decapoda</taxon>
        <taxon>Pleocyemata</taxon>
        <taxon>Brachyura</taxon>
        <taxon>Eubrachyura</taxon>
        <taxon>Portunoidea</taxon>
        <taxon>Portunidae</taxon>
        <taxon>Portuninae</taxon>
        <taxon>Portunus</taxon>
    </lineage>
</organism>
<dbReference type="Proteomes" id="UP000324222">
    <property type="component" value="Unassembled WGS sequence"/>
</dbReference>
<dbReference type="EMBL" id="VSRR010152200">
    <property type="protein sequence ID" value="MPD06624.1"/>
    <property type="molecule type" value="Genomic_DNA"/>
</dbReference>
<protein>
    <submittedName>
        <fullName evidence="1">Uncharacterized protein</fullName>
    </submittedName>
</protein>
<evidence type="ECO:0000313" key="1">
    <source>
        <dbReference type="EMBL" id="MPD06624.1"/>
    </source>
</evidence>
<reference evidence="1 2" key="1">
    <citation type="submission" date="2019-05" db="EMBL/GenBank/DDBJ databases">
        <title>Another draft genome of Portunus trituberculatus and its Hox gene families provides insights of decapod evolution.</title>
        <authorList>
            <person name="Jeong J.-H."/>
            <person name="Song I."/>
            <person name="Kim S."/>
            <person name="Choi T."/>
            <person name="Kim D."/>
            <person name="Ryu S."/>
            <person name="Kim W."/>
        </authorList>
    </citation>
    <scope>NUCLEOTIDE SEQUENCE [LARGE SCALE GENOMIC DNA]</scope>
    <source>
        <tissue evidence="1">Muscle</tissue>
    </source>
</reference>
<comment type="caution">
    <text evidence="1">The sequence shown here is derived from an EMBL/GenBank/DDBJ whole genome shotgun (WGS) entry which is preliminary data.</text>
</comment>
<evidence type="ECO:0000313" key="2">
    <source>
        <dbReference type="Proteomes" id="UP000324222"/>
    </source>
</evidence>
<keyword evidence="2" id="KW-1185">Reference proteome</keyword>
<gene>
    <name evidence="1" type="ORF">E2C01_102447</name>
</gene>
<proteinExistence type="predicted"/>
<sequence>MAWTSFHRLLATSREMFGNSTPNITTKTSMGKKNVVTTLGKKRATRRLVLGGISCGNSRVLREEQLLEVWRGIGTVLFLSAHCTPLLFR</sequence>